<reference evidence="2" key="1">
    <citation type="submission" date="2017-04" db="EMBL/GenBank/DDBJ databases">
        <title>Function of individual gut microbiota members based on whole genome sequencing of pure cultures obtained from chicken caecum.</title>
        <authorList>
            <person name="Medvecky M."/>
            <person name="Cejkova D."/>
            <person name="Polansky O."/>
            <person name="Karasova D."/>
            <person name="Kubasova T."/>
            <person name="Cizek A."/>
            <person name="Rychlik I."/>
        </authorList>
    </citation>
    <scope>NUCLEOTIDE SEQUENCE [LARGE SCALE GENOMIC DNA]</scope>
    <source>
        <strain evidence="2">An199</strain>
    </source>
</reference>
<dbReference type="AlphaFoldDB" id="A0A1Y4IQ23"/>
<dbReference type="PROSITE" id="PS51257">
    <property type="entry name" value="PROKAR_LIPOPROTEIN"/>
    <property type="match status" value="1"/>
</dbReference>
<dbReference type="Proteomes" id="UP000195950">
    <property type="component" value="Unassembled WGS sequence"/>
</dbReference>
<evidence type="ECO:0000313" key="1">
    <source>
        <dbReference type="EMBL" id="OUP18962.1"/>
    </source>
</evidence>
<organism evidence="1 2">
    <name type="scientific">Parabacteroides distasonis</name>
    <dbReference type="NCBI Taxonomy" id="823"/>
    <lineage>
        <taxon>Bacteria</taxon>
        <taxon>Pseudomonadati</taxon>
        <taxon>Bacteroidota</taxon>
        <taxon>Bacteroidia</taxon>
        <taxon>Bacteroidales</taxon>
        <taxon>Tannerellaceae</taxon>
        <taxon>Parabacteroides</taxon>
    </lineage>
</organism>
<dbReference type="Pfam" id="PF13149">
    <property type="entry name" value="Mfa_like_1"/>
    <property type="match status" value="1"/>
</dbReference>
<protein>
    <submittedName>
        <fullName evidence="1">Uncharacterized protein</fullName>
    </submittedName>
</protein>
<dbReference type="InterPro" id="IPR025049">
    <property type="entry name" value="Mfa-like_1"/>
</dbReference>
<proteinExistence type="predicted"/>
<gene>
    <name evidence="1" type="ORF">B5F32_11060</name>
</gene>
<evidence type="ECO:0000313" key="2">
    <source>
        <dbReference type="Proteomes" id="UP000195950"/>
    </source>
</evidence>
<sequence>MRYVLSFIGLWLLASLAGCQKESIMEEGKGDKVALEFDLYQATVTKAATTSFLNDQAVIKVYAFKVESGTTIDMATAIPSAEGTYVVSTDGKVTAQSGKALFLYRGVYNLCFVSFNAANAPDLSNGNLVAVNNEQDFMYTFMNDITVQPQKAGQNTMSVTLTNPFVRLCSQVAVSVKAANESPVDVKGLEVKSITMSNLSNPRNYRLGDDAWLSKGAASLVNAVEFTSFNNNVGVKVPHPSDPPKIVLPLIGSELKFTINLRIQYDKQGNGGAEWGDFTFYATARKTFLPGMSYSFEFTLKFFGDFKETELTLGILEFTEIKNTTGPVGGE</sequence>
<dbReference type="EMBL" id="NFJX01000008">
    <property type="protein sequence ID" value="OUP18962.1"/>
    <property type="molecule type" value="Genomic_DNA"/>
</dbReference>
<comment type="caution">
    <text evidence="1">The sequence shown here is derived from an EMBL/GenBank/DDBJ whole genome shotgun (WGS) entry which is preliminary data.</text>
</comment>
<name>A0A1Y4IQ23_PARDI</name>
<accession>A0A1Y4IQ23</accession>
<dbReference type="RefSeq" id="WP_087344625.1">
    <property type="nucleotide sequence ID" value="NZ_NFJX01000008.1"/>
</dbReference>